<dbReference type="EMBL" id="GEEE01023616">
    <property type="protein sequence ID" value="JAP39609.1"/>
    <property type="molecule type" value="Transcribed_RNA"/>
</dbReference>
<protein>
    <recommendedName>
        <fullName evidence="4">Calcipressin-2</fullName>
    </recommendedName>
</protein>
<evidence type="ECO:0000313" key="3">
    <source>
        <dbReference type="EMBL" id="JAP39609.1"/>
    </source>
</evidence>
<organism evidence="3">
    <name type="scientific">Schistocephalus solidus</name>
    <name type="common">Tapeworm</name>
    <dbReference type="NCBI Taxonomy" id="70667"/>
    <lineage>
        <taxon>Eukaryota</taxon>
        <taxon>Metazoa</taxon>
        <taxon>Spiralia</taxon>
        <taxon>Lophotrochozoa</taxon>
        <taxon>Platyhelminthes</taxon>
        <taxon>Cestoda</taxon>
        <taxon>Eucestoda</taxon>
        <taxon>Diphyllobothriidea</taxon>
        <taxon>Diphyllobothriidae</taxon>
        <taxon>Schistocephalus</taxon>
    </lineage>
</organism>
<dbReference type="SUPFAM" id="SSF54928">
    <property type="entry name" value="RNA-binding domain, RBD"/>
    <property type="match status" value="1"/>
</dbReference>
<proteinExistence type="inferred from homology"/>
<dbReference type="InterPro" id="IPR006931">
    <property type="entry name" value="Calcipressin"/>
</dbReference>
<dbReference type="GO" id="GO:0005737">
    <property type="term" value="C:cytoplasm"/>
    <property type="evidence" value="ECO:0007669"/>
    <property type="project" value="TreeGrafter"/>
</dbReference>
<dbReference type="AlphaFoldDB" id="A0A0X3NI23"/>
<evidence type="ECO:0000256" key="1">
    <source>
        <dbReference type="ARBA" id="ARBA00008209"/>
    </source>
</evidence>
<sequence length="264" mass="29384">RCLKDTEFLEDRTCSLQETQDAFQTLSCLTKKLIVTKVPREVYSDVASKTLFENVFRHFDNACSFVYLPSFSRVLVTMSSTEAAFMARFETQGWRLPKTTNSSPHTDGTENHLNEASAEQGIRCYFAEIDDQDVQSARPRPKLALGAAGASVKQTSFEDEELTDENTEEEIDEGYLAPPKPSRLFLLSPPASPPVGWEPRVEAEPCINYDLLSAIASMEPGKTHELHPPCTERQHPSIVVTPCESLASKGGLRITPTACPRRTE</sequence>
<reference evidence="3" key="1">
    <citation type="submission" date="2016-01" db="EMBL/GenBank/DDBJ databases">
        <title>Reference transcriptome for the parasite Schistocephalus solidus: insights into the molecular evolution of parasitism.</title>
        <authorList>
            <person name="Hebert F.O."/>
            <person name="Grambauer S."/>
            <person name="Barber I."/>
            <person name="Landry C.R."/>
            <person name="Aubin-Horth N."/>
        </authorList>
    </citation>
    <scope>NUCLEOTIDE SEQUENCE</scope>
</reference>
<dbReference type="GO" id="GO:0019722">
    <property type="term" value="P:calcium-mediated signaling"/>
    <property type="evidence" value="ECO:0007669"/>
    <property type="project" value="InterPro"/>
</dbReference>
<gene>
    <name evidence="3" type="ORF">TR166807</name>
</gene>
<dbReference type="GO" id="GO:0003676">
    <property type="term" value="F:nucleic acid binding"/>
    <property type="evidence" value="ECO:0007669"/>
    <property type="project" value="InterPro"/>
</dbReference>
<dbReference type="CDD" id="cd12434">
    <property type="entry name" value="RRM_RCAN_like"/>
    <property type="match status" value="1"/>
</dbReference>
<feature type="region of interest" description="Disordered" evidence="2">
    <location>
        <begin position="137"/>
        <end position="178"/>
    </location>
</feature>
<dbReference type="InterPro" id="IPR035979">
    <property type="entry name" value="RBD_domain_sf"/>
</dbReference>
<dbReference type="InterPro" id="IPR012677">
    <property type="entry name" value="Nucleotide-bd_a/b_plait_sf"/>
</dbReference>
<dbReference type="GO" id="GO:0008597">
    <property type="term" value="F:calcium-dependent protein serine/threonine phosphatase regulator activity"/>
    <property type="evidence" value="ECO:0007669"/>
    <property type="project" value="TreeGrafter"/>
</dbReference>
<evidence type="ECO:0008006" key="4">
    <source>
        <dbReference type="Google" id="ProtNLM"/>
    </source>
</evidence>
<comment type="similarity">
    <text evidence="1">Belongs to the RCAN family.</text>
</comment>
<dbReference type="PANTHER" id="PTHR10300">
    <property type="entry name" value="CALCIPRESSIN"/>
    <property type="match status" value="1"/>
</dbReference>
<feature type="compositionally biased region" description="Acidic residues" evidence="2">
    <location>
        <begin position="157"/>
        <end position="173"/>
    </location>
</feature>
<feature type="non-terminal residue" evidence="3">
    <location>
        <position position="1"/>
    </location>
</feature>
<dbReference type="PANTHER" id="PTHR10300:SF14">
    <property type="entry name" value="PROTEIN SARAH"/>
    <property type="match status" value="1"/>
</dbReference>
<accession>A0A0X3NI23</accession>
<dbReference type="Gene3D" id="3.30.70.330">
    <property type="match status" value="1"/>
</dbReference>
<dbReference type="GO" id="GO:0005634">
    <property type="term" value="C:nucleus"/>
    <property type="evidence" value="ECO:0007669"/>
    <property type="project" value="TreeGrafter"/>
</dbReference>
<evidence type="ECO:0000256" key="2">
    <source>
        <dbReference type="SAM" id="MobiDB-lite"/>
    </source>
</evidence>
<dbReference type="Pfam" id="PF04847">
    <property type="entry name" value="Calcipressin"/>
    <property type="match status" value="2"/>
</dbReference>
<name>A0A0X3NI23_SCHSO</name>